<dbReference type="InterPro" id="IPR012999">
    <property type="entry name" value="Pyr_OxRdtase_I_AS"/>
</dbReference>
<keyword evidence="4" id="KW-0963">Cytoplasm</keyword>
<dbReference type="InterPro" id="IPR016156">
    <property type="entry name" value="FAD/NAD-linked_Rdtase_dimer_sf"/>
</dbReference>
<dbReference type="Proteomes" id="UP000282321">
    <property type="component" value="Unassembled WGS sequence"/>
</dbReference>
<evidence type="ECO:0000256" key="14">
    <source>
        <dbReference type="PIRSR" id="PIRSR000350-4"/>
    </source>
</evidence>
<protein>
    <recommendedName>
        <fullName evidence="3 15">Dihydrolipoyl dehydrogenase</fullName>
        <ecNumber evidence="3 15">1.8.1.4</ecNumber>
    </recommendedName>
</protein>
<evidence type="ECO:0000256" key="7">
    <source>
        <dbReference type="ARBA" id="ARBA00023002"/>
    </source>
</evidence>
<dbReference type="NCBIfam" id="TIGR01350">
    <property type="entry name" value="lipoamide_DH"/>
    <property type="match status" value="1"/>
</dbReference>
<feature type="binding site" evidence="13">
    <location>
        <begin position="140"/>
        <end position="142"/>
    </location>
    <ligand>
        <name>FAD</name>
        <dbReference type="ChEBI" id="CHEBI:57692"/>
    </ligand>
</feature>
<keyword evidence="13" id="KW-0547">Nucleotide-binding</keyword>
<dbReference type="PRINTS" id="PR00368">
    <property type="entry name" value="FADPNR"/>
</dbReference>
<dbReference type="EMBL" id="QNBC01000037">
    <property type="protein sequence ID" value="RKX66629.1"/>
    <property type="molecule type" value="Genomic_DNA"/>
</dbReference>
<feature type="disulfide bond" description="Redox-active" evidence="14">
    <location>
        <begin position="39"/>
        <end position="44"/>
    </location>
</feature>
<evidence type="ECO:0000256" key="8">
    <source>
        <dbReference type="ARBA" id="ARBA00023027"/>
    </source>
</evidence>
<comment type="subcellular location">
    <subcellularLocation>
        <location evidence="1">Cytoplasm</location>
    </subcellularLocation>
</comment>
<evidence type="ECO:0000259" key="16">
    <source>
        <dbReference type="Pfam" id="PF02852"/>
    </source>
</evidence>
<evidence type="ECO:0000256" key="4">
    <source>
        <dbReference type="ARBA" id="ARBA00022490"/>
    </source>
</evidence>
<comment type="miscellaneous">
    <text evidence="15">The active site is a redox-active disulfide bond.</text>
</comment>
<evidence type="ECO:0000313" key="19">
    <source>
        <dbReference type="Proteomes" id="UP000282321"/>
    </source>
</evidence>
<dbReference type="Pfam" id="PF07992">
    <property type="entry name" value="Pyr_redox_2"/>
    <property type="match status" value="1"/>
</dbReference>
<feature type="binding site" evidence="13">
    <location>
        <position position="200"/>
    </location>
    <ligand>
        <name>NAD(+)</name>
        <dbReference type="ChEBI" id="CHEBI:57540"/>
    </ligand>
</feature>
<dbReference type="GO" id="GO:0005737">
    <property type="term" value="C:cytoplasm"/>
    <property type="evidence" value="ECO:0007669"/>
    <property type="project" value="UniProtKB-SubCell"/>
</dbReference>
<evidence type="ECO:0000256" key="15">
    <source>
        <dbReference type="RuleBase" id="RU003692"/>
    </source>
</evidence>
<evidence type="ECO:0000313" key="18">
    <source>
        <dbReference type="EMBL" id="RKX66629.1"/>
    </source>
</evidence>
<dbReference type="SUPFAM" id="SSF55424">
    <property type="entry name" value="FAD/NAD-linked reductases, dimerisation (C-terminal) domain"/>
    <property type="match status" value="1"/>
</dbReference>
<feature type="domain" description="Pyridine nucleotide-disulphide oxidoreductase dimerisation" evidence="16">
    <location>
        <begin position="338"/>
        <end position="445"/>
    </location>
</feature>
<dbReference type="PANTHER" id="PTHR22912:SF217">
    <property type="entry name" value="DIHYDROLIPOYL DEHYDROGENASE"/>
    <property type="match status" value="1"/>
</dbReference>
<keyword evidence="6 13" id="KW-0274">FAD</keyword>
<evidence type="ECO:0000256" key="13">
    <source>
        <dbReference type="PIRSR" id="PIRSR000350-3"/>
    </source>
</evidence>
<dbReference type="Gene3D" id="3.30.390.30">
    <property type="match status" value="1"/>
</dbReference>
<feature type="binding site" evidence="13">
    <location>
        <position position="48"/>
    </location>
    <ligand>
        <name>FAD</name>
        <dbReference type="ChEBI" id="CHEBI:57692"/>
    </ligand>
</feature>
<dbReference type="FunFam" id="3.30.390.30:FF:000001">
    <property type="entry name" value="Dihydrolipoyl dehydrogenase"/>
    <property type="match status" value="1"/>
</dbReference>
<dbReference type="GO" id="GO:0050660">
    <property type="term" value="F:flavin adenine dinucleotide binding"/>
    <property type="evidence" value="ECO:0007669"/>
    <property type="project" value="InterPro"/>
</dbReference>
<dbReference type="EC" id="1.8.1.4" evidence="3 15"/>
<evidence type="ECO:0000256" key="5">
    <source>
        <dbReference type="ARBA" id="ARBA00022630"/>
    </source>
</evidence>
<reference evidence="18 19" key="1">
    <citation type="submission" date="2018-06" db="EMBL/GenBank/DDBJ databases">
        <title>Extensive metabolic versatility and redundancy in microbially diverse, dynamic hydrothermal sediments.</title>
        <authorList>
            <person name="Dombrowski N."/>
            <person name="Teske A."/>
            <person name="Baker B.J."/>
        </authorList>
    </citation>
    <scope>NUCLEOTIDE SEQUENCE [LARGE SCALE GENOMIC DNA]</scope>
    <source>
        <strain evidence="18">B35_G9</strain>
    </source>
</reference>
<feature type="domain" description="FAD/NAD(P)-binding" evidence="17">
    <location>
        <begin position="2"/>
        <end position="318"/>
    </location>
</feature>
<dbReference type="GO" id="GO:0004148">
    <property type="term" value="F:dihydrolipoyl dehydrogenase (NADH) activity"/>
    <property type="evidence" value="ECO:0007669"/>
    <property type="project" value="UniProtKB-EC"/>
</dbReference>
<feature type="binding site" evidence="13">
    <location>
        <position position="265"/>
    </location>
    <ligand>
        <name>NAD(+)</name>
        <dbReference type="ChEBI" id="CHEBI:57540"/>
    </ligand>
</feature>
<dbReference type="InterPro" id="IPR050151">
    <property type="entry name" value="Class-I_Pyr_Nuc-Dis_Oxidored"/>
</dbReference>
<evidence type="ECO:0000256" key="9">
    <source>
        <dbReference type="ARBA" id="ARBA00023157"/>
    </source>
</evidence>
<dbReference type="AlphaFoldDB" id="A0A660S8X2"/>
<evidence type="ECO:0000256" key="12">
    <source>
        <dbReference type="PIRSR" id="PIRSR000350-2"/>
    </source>
</evidence>
<name>A0A660S8X2_UNCT6</name>
<evidence type="ECO:0000256" key="1">
    <source>
        <dbReference type="ARBA" id="ARBA00004496"/>
    </source>
</evidence>
<dbReference type="PIRSF" id="PIRSF000350">
    <property type="entry name" value="Mercury_reductase_MerA"/>
    <property type="match status" value="1"/>
</dbReference>
<dbReference type="Pfam" id="PF02852">
    <property type="entry name" value="Pyr_redox_dim"/>
    <property type="match status" value="1"/>
</dbReference>
<feature type="active site" description="Proton acceptor" evidence="12">
    <location>
        <position position="436"/>
    </location>
</feature>
<dbReference type="PROSITE" id="PS00076">
    <property type="entry name" value="PYRIDINE_REDOX_1"/>
    <property type="match status" value="1"/>
</dbReference>
<dbReference type="InterPro" id="IPR023753">
    <property type="entry name" value="FAD/NAD-binding_dom"/>
</dbReference>
<keyword evidence="8 13" id="KW-0520">NAD</keyword>
<dbReference type="InterPro" id="IPR004099">
    <property type="entry name" value="Pyr_nucl-diS_OxRdtase_dimer"/>
</dbReference>
<keyword evidence="7 15" id="KW-0560">Oxidoreductase</keyword>
<dbReference type="InterPro" id="IPR001100">
    <property type="entry name" value="Pyr_nuc-diS_OxRdtase"/>
</dbReference>
<keyword evidence="9" id="KW-1015">Disulfide bond</keyword>
<dbReference type="Gene3D" id="3.50.50.60">
    <property type="entry name" value="FAD/NAD(P)-binding domain"/>
    <property type="match status" value="2"/>
</dbReference>
<evidence type="ECO:0000256" key="11">
    <source>
        <dbReference type="ARBA" id="ARBA00049187"/>
    </source>
</evidence>
<dbReference type="InterPro" id="IPR006258">
    <property type="entry name" value="Lipoamide_DH"/>
</dbReference>
<comment type="caution">
    <text evidence="18">The sequence shown here is derived from an EMBL/GenBank/DDBJ whole genome shotgun (WGS) entry which is preliminary data.</text>
</comment>
<keyword evidence="10 15" id="KW-0676">Redox-active center</keyword>
<dbReference type="GO" id="GO:0006103">
    <property type="term" value="P:2-oxoglutarate metabolic process"/>
    <property type="evidence" value="ECO:0007669"/>
    <property type="project" value="TreeGrafter"/>
</dbReference>
<proteinExistence type="inferred from homology"/>
<dbReference type="PANTHER" id="PTHR22912">
    <property type="entry name" value="DISULFIDE OXIDOREDUCTASE"/>
    <property type="match status" value="1"/>
</dbReference>
<evidence type="ECO:0000256" key="6">
    <source>
        <dbReference type="ARBA" id="ARBA00022827"/>
    </source>
</evidence>
<evidence type="ECO:0000256" key="3">
    <source>
        <dbReference type="ARBA" id="ARBA00012608"/>
    </source>
</evidence>
<dbReference type="InterPro" id="IPR036188">
    <property type="entry name" value="FAD/NAD-bd_sf"/>
</dbReference>
<keyword evidence="5 15" id="KW-0285">Flavoprotein</keyword>
<dbReference type="PRINTS" id="PR00411">
    <property type="entry name" value="PNDRDTASEI"/>
</dbReference>
<sequence>MFDVIVIGSGTGGYVSAIRAAQNGLKTAIVEVNEIGGTCLNRGCIPTKALIGSVEVVHKLKLADSFGVHIEAMTFDWEEIQQRKEKIVNKLTSGVEFLLNKNGVKIIRGLATFDSNKKVSVKYENGKEELFETNNIIVATGSEPLEPEMFKVDHRNVLNSTDALNLSKLPKSMVIVGSGAIGLEFATIFAKLGVEVDIIEMLPDIAPEIHDRKIARTLALSLKKCGIKIHTAEKVESVETDGDRVVIKTDKGNNYEAEKALIAIGRAIKNRLLKESGAEFDGHFVKVNDKMETSIKGIYAVGDITGGPLLAHKAEFEGIVAADSIAGKDNKRELFRNIPACIFTIPPVATCGYTEDDAKKDGIEVKIGEFNYSANGKALAMGESTGFCKVVTEKNSGKIIGVQMLGEGADIMISEASVLIKEGVNAEEFSHIIHPHPTIGEIFMESVHDSIDESIHKFKIKR</sequence>
<accession>A0A660S8X2</accession>
<comment type="catalytic activity">
    <reaction evidence="11 15">
        <text>N(6)-[(R)-dihydrolipoyl]-L-lysyl-[protein] + NAD(+) = N(6)-[(R)-lipoyl]-L-lysyl-[protein] + NADH + H(+)</text>
        <dbReference type="Rhea" id="RHEA:15045"/>
        <dbReference type="Rhea" id="RHEA-COMP:10474"/>
        <dbReference type="Rhea" id="RHEA-COMP:10475"/>
        <dbReference type="ChEBI" id="CHEBI:15378"/>
        <dbReference type="ChEBI" id="CHEBI:57540"/>
        <dbReference type="ChEBI" id="CHEBI:57945"/>
        <dbReference type="ChEBI" id="CHEBI:83099"/>
        <dbReference type="ChEBI" id="CHEBI:83100"/>
        <dbReference type="EC" id="1.8.1.4"/>
    </reaction>
</comment>
<comment type="similarity">
    <text evidence="2 15">Belongs to the class-I pyridine nucleotide-disulfide oxidoreductase family.</text>
</comment>
<evidence type="ECO:0000259" key="17">
    <source>
        <dbReference type="Pfam" id="PF07992"/>
    </source>
</evidence>
<evidence type="ECO:0000256" key="10">
    <source>
        <dbReference type="ARBA" id="ARBA00023284"/>
    </source>
</evidence>
<evidence type="ECO:0000256" key="2">
    <source>
        <dbReference type="ARBA" id="ARBA00007532"/>
    </source>
</evidence>
<feature type="binding site" evidence="13">
    <location>
        <begin position="177"/>
        <end position="184"/>
    </location>
    <ligand>
        <name>NAD(+)</name>
        <dbReference type="ChEBI" id="CHEBI:57540"/>
    </ligand>
</feature>
<comment type="cofactor">
    <cofactor evidence="13 15">
        <name>FAD</name>
        <dbReference type="ChEBI" id="CHEBI:57692"/>
    </cofactor>
    <text evidence="13 15">Binds 1 FAD per subunit.</text>
</comment>
<feature type="binding site" evidence="13">
    <location>
        <position position="303"/>
    </location>
    <ligand>
        <name>FAD</name>
        <dbReference type="ChEBI" id="CHEBI:57692"/>
    </ligand>
</feature>
<gene>
    <name evidence="18" type="primary">lpdA</name>
    <name evidence="18" type="ORF">DRP44_03725</name>
</gene>
<organism evidence="18 19">
    <name type="scientific">candidate division TA06 bacterium</name>
    <dbReference type="NCBI Taxonomy" id="2250710"/>
    <lineage>
        <taxon>Bacteria</taxon>
        <taxon>Bacteria division TA06</taxon>
    </lineage>
</organism>
<dbReference type="SUPFAM" id="SSF51905">
    <property type="entry name" value="FAD/NAD(P)-binding domain"/>
    <property type="match status" value="1"/>
</dbReference>